<name>A0A2S5KPQ1_9PROT</name>
<dbReference type="OrthoDB" id="6579773at2"/>
<sequence>MSVYRLVIHRHGKLLGHFESGTPWAEQAVMEVAALFPDAAGFQLSAQKSIEERRLLASGPEGVQIIHAEHTFTPLELAAGSPT</sequence>
<comment type="caution">
    <text evidence="1">The sequence shown here is derived from an EMBL/GenBank/DDBJ whole genome shotgun (WGS) entry which is preliminary data.</text>
</comment>
<accession>A0A2S5KPQ1</accession>
<dbReference type="AlphaFoldDB" id="A0A2S5KPQ1"/>
<organism evidence="1 2">
    <name type="scientific">Proteobacteria bacterium 228</name>
    <dbReference type="NCBI Taxonomy" id="2083153"/>
    <lineage>
        <taxon>Bacteria</taxon>
        <taxon>Pseudomonadati</taxon>
        <taxon>Pseudomonadota</taxon>
    </lineage>
</organism>
<evidence type="ECO:0000313" key="1">
    <source>
        <dbReference type="EMBL" id="PPC76814.1"/>
    </source>
</evidence>
<reference evidence="1 2" key="1">
    <citation type="submission" date="2018-02" db="EMBL/GenBank/DDBJ databases">
        <title>novel marine gammaproteobacteria from coastal saline agro ecosystem.</title>
        <authorList>
            <person name="Krishnan R."/>
            <person name="Ramesh Kumar N."/>
        </authorList>
    </citation>
    <scope>NUCLEOTIDE SEQUENCE [LARGE SCALE GENOMIC DNA]</scope>
    <source>
        <strain evidence="1 2">228</strain>
    </source>
</reference>
<proteinExistence type="predicted"/>
<protein>
    <submittedName>
        <fullName evidence="1">Cytoplasmic protein</fullName>
    </submittedName>
</protein>
<gene>
    <name evidence="1" type="ORF">C4K68_13320</name>
</gene>
<dbReference type="EMBL" id="PRLP01000040">
    <property type="protein sequence ID" value="PPC76814.1"/>
    <property type="molecule type" value="Genomic_DNA"/>
</dbReference>
<evidence type="ECO:0000313" key="2">
    <source>
        <dbReference type="Proteomes" id="UP000238196"/>
    </source>
</evidence>
<dbReference type="Proteomes" id="UP000238196">
    <property type="component" value="Unassembled WGS sequence"/>
</dbReference>